<accession>A0A8J6HNI3</accession>
<name>A0A8J6HNI3_TENMO</name>
<reference evidence="2" key="2">
    <citation type="submission" date="2021-08" db="EMBL/GenBank/DDBJ databases">
        <authorList>
            <person name="Eriksson T."/>
        </authorList>
    </citation>
    <scope>NUCLEOTIDE SEQUENCE</scope>
    <source>
        <strain evidence="2">Stoneville</strain>
        <tissue evidence="2">Whole head</tissue>
    </source>
</reference>
<evidence type="ECO:0000256" key="1">
    <source>
        <dbReference type="SAM" id="MobiDB-lite"/>
    </source>
</evidence>
<reference evidence="2" key="1">
    <citation type="journal article" date="2020" name="J Insects Food Feed">
        <title>The yellow mealworm (Tenebrio molitor) genome: a resource for the emerging insects as food and feed industry.</title>
        <authorList>
            <person name="Eriksson T."/>
            <person name="Andere A."/>
            <person name="Kelstrup H."/>
            <person name="Emery V."/>
            <person name="Picard C."/>
        </authorList>
    </citation>
    <scope>NUCLEOTIDE SEQUENCE</scope>
    <source>
        <strain evidence="2">Stoneville</strain>
        <tissue evidence="2">Whole head</tissue>
    </source>
</reference>
<proteinExistence type="predicted"/>
<organism evidence="2 3">
    <name type="scientific">Tenebrio molitor</name>
    <name type="common">Yellow mealworm beetle</name>
    <dbReference type="NCBI Taxonomy" id="7067"/>
    <lineage>
        <taxon>Eukaryota</taxon>
        <taxon>Metazoa</taxon>
        <taxon>Ecdysozoa</taxon>
        <taxon>Arthropoda</taxon>
        <taxon>Hexapoda</taxon>
        <taxon>Insecta</taxon>
        <taxon>Pterygota</taxon>
        <taxon>Neoptera</taxon>
        <taxon>Endopterygota</taxon>
        <taxon>Coleoptera</taxon>
        <taxon>Polyphaga</taxon>
        <taxon>Cucujiformia</taxon>
        <taxon>Tenebrionidae</taxon>
        <taxon>Tenebrio</taxon>
    </lineage>
</organism>
<feature type="region of interest" description="Disordered" evidence="1">
    <location>
        <begin position="29"/>
        <end position="58"/>
    </location>
</feature>
<evidence type="ECO:0000313" key="2">
    <source>
        <dbReference type="EMBL" id="KAH0817875.1"/>
    </source>
</evidence>
<keyword evidence="3" id="KW-1185">Reference proteome</keyword>
<dbReference type="EMBL" id="JABDTM020018703">
    <property type="protein sequence ID" value="KAH0817875.1"/>
    <property type="molecule type" value="Genomic_DNA"/>
</dbReference>
<dbReference type="Proteomes" id="UP000719412">
    <property type="component" value="Unassembled WGS sequence"/>
</dbReference>
<gene>
    <name evidence="2" type="ORF">GEV33_004915</name>
</gene>
<comment type="caution">
    <text evidence="2">The sequence shown here is derived from an EMBL/GenBank/DDBJ whole genome shotgun (WGS) entry which is preliminary data.</text>
</comment>
<dbReference type="AlphaFoldDB" id="A0A8J6HNI3"/>
<protein>
    <submittedName>
        <fullName evidence="2">Uncharacterized protein</fullName>
    </submittedName>
</protein>
<sequence>MHEIDRVERSWGGNASRGINLVSQRDGLSMVDSGRNEGEEPHLGGDQSERVPRGFPNAPDALCPPERIRVSCRAFSPQRLTVRIGDILWSRSHIEMLMITADRFRFYKRTGSDACVPFSVCFHVPILIETGREYSYRDDTVRKKQKNLFTRCTLLTMSIVVPTGIIAGRRTNFEIAVQDPARCTREGGTNPANWKTKIFLDGPSSVDFSWRPEALRRACHR</sequence>
<feature type="compositionally biased region" description="Basic and acidic residues" evidence="1">
    <location>
        <begin position="34"/>
        <end position="52"/>
    </location>
</feature>
<evidence type="ECO:0000313" key="3">
    <source>
        <dbReference type="Proteomes" id="UP000719412"/>
    </source>
</evidence>